<dbReference type="AlphaFoldDB" id="A0A853DR16"/>
<dbReference type="RefSeq" id="WP_179483954.1">
    <property type="nucleotide sequence ID" value="NZ_JACCFW010000003.1"/>
</dbReference>
<dbReference type="GO" id="GO:0005829">
    <property type="term" value="C:cytosol"/>
    <property type="evidence" value="ECO:0007669"/>
    <property type="project" value="TreeGrafter"/>
</dbReference>
<keyword evidence="2" id="KW-0808">Transferase</keyword>
<dbReference type="PANTHER" id="PTHR42695">
    <property type="entry name" value="GLUTAMINE AMIDOTRANSFERASE YLR126C-RELATED"/>
    <property type="match status" value="1"/>
</dbReference>
<dbReference type="InterPro" id="IPR044992">
    <property type="entry name" value="ChyE-like"/>
</dbReference>
<dbReference type="Gene3D" id="3.40.50.880">
    <property type="match status" value="1"/>
</dbReference>
<reference evidence="2 3" key="1">
    <citation type="submission" date="2020-07" db="EMBL/GenBank/DDBJ databases">
        <title>Sequencing the genomes of 1000 actinobacteria strains.</title>
        <authorList>
            <person name="Klenk H.-P."/>
        </authorList>
    </citation>
    <scope>NUCLEOTIDE SEQUENCE [LARGE SCALE GENOMIC DNA]</scope>
    <source>
        <strain evidence="2 3">DSM 29531</strain>
    </source>
</reference>
<dbReference type="PROSITE" id="PS51273">
    <property type="entry name" value="GATASE_TYPE_1"/>
    <property type="match status" value="1"/>
</dbReference>
<name>A0A853DR16_9MICO</name>
<dbReference type="PANTHER" id="PTHR42695:SF5">
    <property type="entry name" value="GLUTAMINE AMIDOTRANSFERASE YLR126C-RELATED"/>
    <property type="match status" value="1"/>
</dbReference>
<dbReference type="InterPro" id="IPR029062">
    <property type="entry name" value="Class_I_gatase-like"/>
</dbReference>
<dbReference type="InterPro" id="IPR017926">
    <property type="entry name" value="GATASE"/>
</dbReference>
<dbReference type="Proteomes" id="UP000571817">
    <property type="component" value="Unassembled WGS sequence"/>
</dbReference>
<dbReference type="CDD" id="cd01741">
    <property type="entry name" value="GATase1_1"/>
    <property type="match status" value="1"/>
</dbReference>
<proteinExistence type="predicted"/>
<evidence type="ECO:0000313" key="3">
    <source>
        <dbReference type="Proteomes" id="UP000571817"/>
    </source>
</evidence>
<dbReference type="SUPFAM" id="SSF52317">
    <property type="entry name" value="Class I glutamine amidotransferase-like"/>
    <property type="match status" value="1"/>
</dbReference>
<keyword evidence="3" id="KW-1185">Reference proteome</keyword>
<comment type="caution">
    <text evidence="2">The sequence shown here is derived from an EMBL/GenBank/DDBJ whole genome shotgun (WGS) entry which is preliminary data.</text>
</comment>
<sequence>MLVVQHEAEVGLGRFAKPLQDARVVVTIVGPGTSTPIPNSVAGFDGLIVLGGFPGAQDDAAAPWLAHVCKLISQAVADEIPYLGVCLGAQLLALVAGGAVGPARKEPEVGLGQLTLDDACVTDPLLKDMRQKARAVQWHYDEVVTLPEGSRSLISSQHCENQAFRVGASAWGLQFHAEANSKSVKEWAYKDSLNVARLGLSLRALVDQVAIADAELDSTWVPLMDRWILVVADVE</sequence>
<evidence type="ECO:0000313" key="2">
    <source>
        <dbReference type="EMBL" id="NYJ76565.1"/>
    </source>
</evidence>
<keyword evidence="2" id="KW-0315">Glutamine amidotransferase</keyword>
<protein>
    <submittedName>
        <fullName evidence="2">GMP synthase-like glutamine amidotransferase</fullName>
    </submittedName>
</protein>
<dbReference type="Pfam" id="PF00117">
    <property type="entry name" value="GATase"/>
    <property type="match status" value="1"/>
</dbReference>
<dbReference type="EMBL" id="JACCFW010000003">
    <property type="protein sequence ID" value="NYJ76565.1"/>
    <property type="molecule type" value="Genomic_DNA"/>
</dbReference>
<feature type="domain" description="Glutamine amidotransferase" evidence="1">
    <location>
        <begin position="22"/>
        <end position="183"/>
    </location>
</feature>
<evidence type="ECO:0000259" key="1">
    <source>
        <dbReference type="Pfam" id="PF00117"/>
    </source>
</evidence>
<gene>
    <name evidence="2" type="ORF">HNR15_003583</name>
</gene>
<organism evidence="2 3">
    <name type="scientific">Allobranchiibius huperziae</name>
    <dbReference type="NCBI Taxonomy" id="1874116"/>
    <lineage>
        <taxon>Bacteria</taxon>
        <taxon>Bacillati</taxon>
        <taxon>Actinomycetota</taxon>
        <taxon>Actinomycetes</taxon>
        <taxon>Micrococcales</taxon>
        <taxon>Dermacoccaceae</taxon>
        <taxon>Allobranchiibius</taxon>
    </lineage>
</organism>
<accession>A0A853DR16</accession>
<dbReference type="GO" id="GO:0016740">
    <property type="term" value="F:transferase activity"/>
    <property type="evidence" value="ECO:0007669"/>
    <property type="project" value="UniProtKB-KW"/>
</dbReference>